<evidence type="ECO:0000259" key="4">
    <source>
        <dbReference type="PROSITE" id="PS51165"/>
    </source>
</evidence>
<accession>A0A0R2H9Q9</accession>
<feature type="domain" description="THUMP" evidence="4">
    <location>
        <begin position="44"/>
        <end position="155"/>
    </location>
</feature>
<reference evidence="5 6" key="1">
    <citation type="journal article" date="2015" name="Genome Announc.">
        <title>Expanding the biotechnology potential of lactobacilli through comparative genomics of 213 strains and associated genera.</title>
        <authorList>
            <person name="Sun Z."/>
            <person name="Harris H.M."/>
            <person name="McCann A."/>
            <person name="Guo C."/>
            <person name="Argimon S."/>
            <person name="Zhang W."/>
            <person name="Yang X."/>
            <person name="Jeffery I.B."/>
            <person name="Cooney J.C."/>
            <person name="Kagawa T.F."/>
            <person name="Liu W."/>
            <person name="Song Y."/>
            <person name="Salvetti E."/>
            <person name="Wrobel A."/>
            <person name="Rasinkangas P."/>
            <person name="Parkhill J."/>
            <person name="Rea M.C."/>
            <person name="O'Sullivan O."/>
            <person name="Ritari J."/>
            <person name="Douillard F.P."/>
            <person name="Paul Ross R."/>
            <person name="Yang R."/>
            <person name="Briner A.E."/>
            <person name="Felis G.E."/>
            <person name="de Vos W.M."/>
            <person name="Barrangou R."/>
            <person name="Klaenhammer T.R."/>
            <person name="Caufield P.W."/>
            <person name="Cui Y."/>
            <person name="Zhang H."/>
            <person name="O'Toole P.W."/>
        </authorList>
    </citation>
    <scope>NUCLEOTIDE SEQUENCE [LARGE SCALE GENOMIC DNA]</scope>
    <source>
        <strain evidence="5 6">DSM 20410</strain>
    </source>
</reference>
<dbReference type="Proteomes" id="UP000051992">
    <property type="component" value="Unassembled WGS sequence"/>
</dbReference>
<keyword evidence="6" id="KW-1185">Reference proteome</keyword>
<evidence type="ECO:0000256" key="3">
    <source>
        <dbReference type="PROSITE-ProRule" id="PRU00529"/>
    </source>
</evidence>
<dbReference type="GO" id="GO:0008990">
    <property type="term" value="F:rRNA (guanine-N2-)-methyltransferase activity"/>
    <property type="evidence" value="ECO:0007669"/>
    <property type="project" value="TreeGrafter"/>
</dbReference>
<dbReference type="Pfam" id="PF01170">
    <property type="entry name" value="UPF0020"/>
    <property type="match status" value="1"/>
</dbReference>
<dbReference type="OrthoDB" id="9809404at2"/>
<gene>
    <name evidence="5" type="ORF">IV50_GL000140</name>
</gene>
<dbReference type="Gene3D" id="3.40.50.150">
    <property type="entry name" value="Vaccinia Virus protein VP39"/>
    <property type="match status" value="1"/>
</dbReference>
<evidence type="ECO:0000256" key="2">
    <source>
        <dbReference type="ARBA" id="ARBA00022679"/>
    </source>
</evidence>
<comment type="caution">
    <text evidence="5">The sequence shown here is derived from an EMBL/GenBank/DDBJ whole genome shotgun (WGS) entry which is preliminary data.</text>
</comment>
<dbReference type="Pfam" id="PF02926">
    <property type="entry name" value="THUMP"/>
    <property type="match status" value="1"/>
</dbReference>
<evidence type="ECO:0000256" key="1">
    <source>
        <dbReference type="ARBA" id="ARBA00022603"/>
    </source>
</evidence>
<dbReference type="PATRIC" id="fig|1629.5.peg.143"/>
<name>A0A0R2H9Q9_WEIVI</name>
<evidence type="ECO:0000313" key="6">
    <source>
        <dbReference type="Proteomes" id="UP000051992"/>
    </source>
</evidence>
<dbReference type="EMBL" id="JQBM01000001">
    <property type="protein sequence ID" value="KRN46876.1"/>
    <property type="molecule type" value="Genomic_DNA"/>
</dbReference>
<dbReference type="InterPro" id="IPR002052">
    <property type="entry name" value="DNA_methylase_N6_adenine_CS"/>
</dbReference>
<sequence>MQTFKLMATMGAGLEAVVAKELKDMGYATQTENGRVYFSGDMTDIYRTNLWLRTADRIKIVVTEFSAYTFDELFEGVKAYPWEDLLPYDAEFPVNGRSKNSTLHSVPTVQAITKKAIVEHQSEHFHAHGHLPETGNRYVLETAIDKNQVMITLDTTGDSLFKRGYRTEKGGAPLKETMAAALVKLAHWFTDNPFVDPTTGSGTIAIEAALMGRNIAPGLNREFDISQWDWFDKNISQKLKAEARQMIDFDVELDIEGYDIDGSMIEIAKANADAAGVGDDITFKQLAAKDWSTDKINGIIVANPPYGERLGDEDAAEQLYAQMGHIYNQMPTWSKYILTSDENFEEAFGAKATKKRKLYNGAMKVDLYQYWGKKIR</sequence>
<dbReference type="SUPFAM" id="SSF53335">
    <property type="entry name" value="S-adenosyl-L-methionine-dependent methyltransferases"/>
    <property type="match status" value="1"/>
</dbReference>
<dbReference type="InterPro" id="IPR054170">
    <property type="entry name" value="RlmL_1st"/>
</dbReference>
<organism evidence="5 6">
    <name type="scientific">Weissella viridescens</name>
    <name type="common">Lactobacillus viridescens</name>
    <dbReference type="NCBI Taxonomy" id="1629"/>
    <lineage>
        <taxon>Bacteria</taxon>
        <taxon>Bacillati</taxon>
        <taxon>Bacillota</taxon>
        <taxon>Bacilli</taxon>
        <taxon>Lactobacillales</taxon>
        <taxon>Lactobacillaceae</taxon>
        <taxon>Weissella</taxon>
    </lineage>
</organism>
<keyword evidence="3" id="KW-0694">RNA-binding</keyword>
<dbReference type="PANTHER" id="PTHR47313:SF1">
    <property type="entry name" value="RIBOSOMAL RNA LARGE SUBUNIT METHYLTRANSFERASE K_L"/>
    <property type="match status" value="1"/>
</dbReference>
<dbReference type="SMART" id="SM00981">
    <property type="entry name" value="THUMP"/>
    <property type="match status" value="1"/>
</dbReference>
<dbReference type="GO" id="GO:0070043">
    <property type="term" value="F:rRNA (guanine-N7-)-methyltransferase activity"/>
    <property type="evidence" value="ECO:0007669"/>
    <property type="project" value="TreeGrafter"/>
</dbReference>
<keyword evidence="1" id="KW-0489">Methyltransferase</keyword>
<dbReference type="CDD" id="cd11715">
    <property type="entry name" value="THUMP_AdoMetMT"/>
    <property type="match status" value="1"/>
</dbReference>
<protein>
    <recommendedName>
        <fullName evidence="4">THUMP domain-containing protein</fullName>
    </recommendedName>
</protein>
<dbReference type="InterPro" id="IPR004114">
    <property type="entry name" value="THUMP_dom"/>
</dbReference>
<dbReference type="Gene3D" id="3.30.2130.30">
    <property type="match status" value="1"/>
</dbReference>
<dbReference type="GO" id="GO:0003723">
    <property type="term" value="F:RNA binding"/>
    <property type="evidence" value="ECO:0007669"/>
    <property type="project" value="UniProtKB-UniRule"/>
</dbReference>
<dbReference type="PROSITE" id="PS51165">
    <property type="entry name" value="THUMP"/>
    <property type="match status" value="1"/>
</dbReference>
<dbReference type="PANTHER" id="PTHR47313">
    <property type="entry name" value="RIBOSOMAL RNA LARGE SUBUNIT METHYLTRANSFERASE K/L"/>
    <property type="match status" value="1"/>
</dbReference>
<dbReference type="GeneID" id="86899278"/>
<keyword evidence="2" id="KW-0808">Transferase</keyword>
<evidence type="ECO:0000313" key="5">
    <source>
        <dbReference type="EMBL" id="KRN46876.1"/>
    </source>
</evidence>
<proteinExistence type="predicted"/>
<dbReference type="InterPro" id="IPR029063">
    <property type="entry name" value="SAM-dependent_MTases_sf"/>
</dbReference>
<dbReference type="RefSeq" id="WP_057743613.1">
    <property type="nucleotide sequence ID" value="NZ_BJLU01000001.1"/>
</dbReference>
<dbReference type="AlphaFoldDB" id="A0A0R2H9Q9"/>
<dbReference type="Pfam" id="PF22020">
    <property type="entry name" value="RlmL_1st"/>
    <property type="match status" value="1"/>
</dbReference>
<dbReference type="PROSITE" id="PS00092">
    <property type="entry name" value="N6_MTASE"/>
    <property type="match status" value="1"/>
</dbReference>
<dbReference type="InterPro" id="IPR000241">
    <property type="entry name" value="RlmKL-like_Mtase"/>
</dbReference>